<keyword evidence="2" id="KW-0472">Membrane</keyword>
<sequence>MAESDTSNPYDYDEPAAPEQPTRRGVDLFTLVAGVATLLISAYVLSDGDSWLPSFDLRWILAGGAVLVGVLMLGASMRGGRKGC</sequence>
<feature type="region of interest" description="Disordered" evidence="1">
    <location>
        <begin position="1"/>
        <end position="21"/>
    </location>
</feature>
<evidence type="ECO:0000313" key="3">
    <source>
        <dbReference type="EMBL" id="SFB32120.1"/>
    </source>
</evidence>
<evidence type="ECO:0000256" key="1">
    <source>
        <dbReference type="SAM" id="MobiDB-lite"/>
    </source>
</evidence>
<protein>
    <submittedName>
        <fullName evidence="3">Uncharacterized protein</fullName>
    </submittedName>
</protein>
<gene>
    <name evidence="3" type="ORF">SAMN05216266_108124</name>
</gene>
<dbReference type="AlphaFoldDB" id="A0A1I1A6R1"/>
<feature type="transmembrane region" description="Helical" evidence="2">
    <location>
        <begin position="57"/>
        <end position="75"/>
    </location>
</feature>
<keyword evidence="4" id="KW-1185">Reference proteome</keyword>
<keyword evidence="2" id="KW-0812">Transmembrane</keyword>
<accession>A0A1I1A6R1</accession>
<dbReference type="EMBL" id="FOKG01000008">
    <property type="protein sequence ID" value="SFB32120.1"/>
    <property type="molecule type" value="Genomic_DNA"/>
</dbReference>
<organism evidence="3 4">
    <name type="scientific">Amycolatopsis marina</name>
    <dbReference type="NCBI Taxonomy" id="490629"/>
    <lineage>
        <taxon>Bacteria</taxon>
        <taxon>Bacillati</taxon>
        <taxon>Actinomycetota</taxon>
        <taxon>Actinomycetes</taxon>
        <taxon>Pseudonocardiales</taxon>
        <taxon>Pseudonocardiaceae</taxon>
        <taxon>Amycolatopsis</taxon>
    </lineage>
</organism>
<keyword evidence="2" id="KW-1133">Transmembrane helix</keyword>
<evidence type="ECO:0000256" key="2">
    <source>
        <dbReference type="SAM" id="Phobius"/>
    </source>
</evidence>
<dbReference type="Proteomes" id="UP000243799">
    <property type="component" value="Unassembled WGS sequence"/>
</dbReference>
<feature type="transmembrane region" description="Helical" evidence="2">
    <location>
        <begin position="28"/>
        <end position="45"/>
    </location>
</feature>
<name>A0A1I1A6R1_9PSEU</name>
<reference evidence="4" key="1">
    <citation type="submission" date="2016-10" db="EMBL/GenBank/DDBJ databases">
        <authorList>
            <person name="Varghese N."/>
            <person name="Submissions S."/>
        </authorList>
    </citation>
    <scope>NUCLEOTIDE SEQUENCE [LARGE SCALE GENOMIC DNA]</scope>
    <source>
        <strain evidence="4">CGMCC 4.3568</strain>
    </source>
</reference>
<evidence type="ECO:0000313" key="4">
    <source>
        <dbReference type="Proteomes" id="UP000243799"/>
    </source>
</evidence>
<proteinExistence type="predicted"/>
<dbReference type="STRING" id="490629.SAMN05216266_108124"/>